<dbReference type="PROSITE" id="PS51909">
    <property type="entry name" value="LYSOZYME_I"/>
    <property type="match status" value="1"/>
</dbReference>
<gene>
    <name evidence="8" type="ORF">g.25610</name>
</gene>
<keyword evidence="3" id="KW-0929">Antimicrobial</keyword>
<accession>A0A1B6LPG0</accession>
<evidence type="ECO:0000256" key="6">
    <source>
        <dbReference type="ARBA" id="ARBA00023295"/>
    </source>
</evidence>
<dbReference type="Pfam" id="PF05497">
    <property type="entry name" value="Destabilase"/>
    <property type="match status" value="1"/>
</dbReference>
<keyword evidence="5" id="KW-0378">Hydrolase</keyword>
<dbReference type="GO" id="GO:0042742">
    <property type="term" value="P:defense response to bacterium"/>
    <property type="evidence" value="ECO:0007669"/>
    <property type="project" value="UniProtKB-KW"/>
</dbReference>
<feature type="non-terminal residue" evidence="8">
    <location>
        <position position="110"/>
    </location>
</feature>
<organism evidence="8">
    <name type="scientific">Graphocephala atropunctata</name>
    <dbReference type="NCBI Taxonomy" id="36148"/>
    <lineage>
        <taxon>Eukaryota</taxon>
        <taxon>Metazoa</taxon>
        <taxon>Ecdysozoa</taxon>
        <taxon>Arthropoda</taxon>
        <taxon>Hexapoda</taxon>
        <taxon>Insecta</taxon>
        <taxon>Pterygota</taxon>
        <taxon>Neoptera</taxon>
        <taxon>Paraneoptera</taxon>
        <taxon>Hemiptera</taxon>
        <taxon>Auchenorrhyncha</taxon>
        <taxon>Membracoidea</taxon>
        <taxon>Cicadellidae</taxon>
        <taxon>Cicadellinae</taxon>
        <taxon>Cicadellini</taxon>
        <taxon>Graphocephala</taxon>
    </lineage>
</organism>
<keyword evidence="7" id="KW-1015">Disulfide bond</keyword>
<proteinExistence type="predicted"/>
<evidence type="ECO:0000256" key="5">
    <source>
        <dbReference type="ARBA" id="ARBA00022801"/>
    </source>
</evidence>
<feature type="non-terminal residue" evidence="8">
    <location>
        <position position="1"/>
    </location>
</feature>
<evidence type="ECO:0000313" key="8">
    <source>
        <dbReference type="EMBL" id="JAT25394.1"/>
    </source>
</evidence>
<dbReference type="InterPro" id="IPR008597">
    <property type="entry name" value="Invert_lysozyme"/>
</dbReference>
<dbReference type="InterPro" id="IPR023346">
    <property type="entry name" value="Lysozyme-like_dom_sf"/>
</dbReference>
<evidence type="ECO:0000256" key="1">
    <source>
        <dbReference type="ARBA" id="ARBA00000632"/>
    </source>
</evidence>
<dbReference type="GO" id="GO:0003796">
    <property type="term" value="F:lysozyme activity"/>
    <property type="evidence" value="ECO:0007669"/>
    <property type="project" value="UniProtKB-EC"/>
</dbReference>
<sequence length="110" mass="11965">APGTRYTVLGTETGQRPVVPLTVEDIMATLRLLLAASLLYLAHSQLNSGNERVTEICLGCICEAMSGCNLTRGCVEDDCGIFRITKLYWVDAGQPTLQLDDPTTEGAYQR</sequence>
<evidence type="ECO:0000256" key="4">
    <source>
        <dbReference type="ARBA" id="ARBA00022638"/>
    </source>
</evidence>
<dbReference type="GO" id="GO:0031640">
    <property type="term" value="P:killing of cells of another organism"/>
    <property type="evidence" value="ECO:0007669"/>
    <property type="project" value="UniProtKB-KW"/>
</dbReference>
<feature type="disulfide bond" evidence="7">
    <location>
        <begin position="74"/>
        <end position="79"/>
    </location>
</feature>
<protein>
    <recommendedName>
        <fullName evidence="2">lysozyme</fullName>
        <ecNumber evidence="2">3.2.1.17</ecNumber>
    </recommendedName>
</protein>
<dbReference type="SUPFAM" id="SSF53955">
    <property type="entry name" value="Lysozyme-like"/>
    <property type="match status" value="1"/>
</dbReference>
<keyword evidence="4" id="KW-0081">Bacteriolytic enzyme</keyword>
<dbReference type="AlphaFoldDB" id="A0A1B6LPG0"/>
<reference evidence="8" key="1">
    <citation type="submission" date="2015-11" db="EMBL/GenBank/DDBJ databases">
        <title>De novo transcriptome assembly of four potential Pierce s Disease insect vectors from Arizona vineyards.</title>
        <authorList>
            <person name="Tassone E.E."/>
        </authorList>
    </citation>
    <scope>NUCLEOTIDE SEQUENCE</scope>
</reference>
<name>A0A1B6LPG0_9HEMI</name>
<keyword evidence="6" id="KW-0326">Glycosidase</keyword>
<evidence type="ECO:0000256" key="3">
    <source>
        <dbReference type="ARBA" id="ARBA00022529"/>
    </source>
</evidence>
<comment type="catalytic activity">
    <reaction evidence="1">
        <text>Hydrolysis of (1-&gt;4)-beta-linkages between N-acetylmuramic acid and N-acetyl-D-glucosamine residues in a peptidoglycan and between N-acetyl-D-glucosamine residues in chitodextrins.</text>
        <dbReference type="EC" id="3.2.1.17"/>
    </reaction>
</comment>
<feature type="disulfide bond" evidence="7">
    <location>
        <begin position="62"/>
        <end position="68"/>
    </location>
</feature>
<dbReference type="Gene3D" id="1.10.530.10">
    <property type="match status" value="1"/>
</dbReference>
<evidence type="ECO:0000256" key="7">
    <source>
        <dbReference type="PIRSR" id="PIRSR608597-3"/>
    </source>
</evidence>
<dbReference type="EC" id="3.2.1.17" evidence="2"/>
<dbReference type="EMBL" id="GEBQ01014583">
    <property type="protein sequence ID" value="JAT25394.1"/>
    <property type="molecule type" value="Transcribed_RNA"/>
</dbReference>
<evidence type="ECO:0000256" key="2">
    <source>
        <dbReference type="ARBA" id="ARBA00012732"/>
    </source>
</evidence>